<feature type="transmembrane region" description="Helical" evidence="6">
    <location>
        <begin position="177"/>
        <end position="196"/>
    </location>
</feature>
<evidence type="ECO:0000256" key="5">
    <source>
        <dbReference type="ARBA" id="ARBA00023136"/>
    </source>
</evidence>
<evidence type="ECO:0000313" key="9">
    <source>
        <dbReference type="Proteomes" id="UP000290365"/>
    </source>
</evidence>
<dbReference type="InterPro" id="IPR000849">
    <property type="entry name" value="Sugar_P_transporter"/>
</dbReference>
<feature type="transmembrane region" description="Helical" evidence="6">
    <location>
        <begin position="20"/>
        <end position="38"/>
    </location>
</feature>
<name>A0A4V0Z082_KTERU</name>
<feature type="transmembrane region" description="Helical" evidence="6">
    <location>
        <begin position="400"/>
        <end position="423"/>
    </location>
</feature>
<feature type="transmembrane region" description="Helical" evidence="6">
    <location>
        <begin position="273"/>
        <end position="299"/>
    </location>
</feature>
<evidence type="ECO:0000256" key="1">
    <source>
        <dbReference type="ARBA" id="ARBA00004651"/>
    </source>
</evidence>
<keyword evidence="2" id="KW-0813">Transport</keyword>
<feature type="transmembrane region" description="Helical" evidence="6">
    <location>
        <begin position="337"/>
        <end position="359"/>
    </location>
</feature>
<keyword evidence="3 6" id="KW-0812">Transmembrane</keyword>
<dbReference type="Gene3D" id="1.20.1250.20">
    <property type="entry name" value="MFS general substrate transporter like domains"/>
    <property type="match status" value="1"/>
</dbReference>
<evidence type="ECO:0000259" key="7">
    <source>
        <dbReference type="PROSITE" id="PS50850"/>
    </source>
</evidence>
<reference evidence="8 9" key="1">
    <citation type="submission" date="2019-01" db="EMBL/GenBank/DDBJ databases">
        <title>Ktedonosporobacter rubrisoli SCAWS-G2.</title>
        <authorList>
            <person name="Huang Y."/>
            <person name="Yan B."/>
        </authorList>
    </citation>
    <scope>NUCLEOTIDE SEQUENCE [LARGE SCALE GENOMIC DNA]</scope>
    <source>
        <strain evidence="8 9">SCAWS-G2</strain>
    </source>
</reference>
<evidence type="ECO:0000256" key="2">
    <source>
        <dbReference type="ARBA" id="ARBA00022448"/>
    </source>
</evidence>
<feature type="transmembrane region" description="Helical" evidence="6">
    <location>
        <begin position="311"/>
        <end position="331"/>
    </location>
</feature>
<dbReference type="KEGG" id="kbs:EPA93_42580"/>
<dbReference type="Pfam" id="PF07690">
    <property type="entry name" value="MFS_1"/>
    <property type="match status" value="1"/>
</dbReference>
<dbReference type="InterPro" id="IPR036259">
    <property type="entry name" value="MFS_trans_sf"/>
</dbReference>
<dbReference type="RefSeq" id="WP_129893380.1">
    <property type="nucleotide sequence ID" value="NZ_CP035758.1"/>
</dbReference>
<feature type="transmembrane region" description="Helical" evidence="6">
    <location>
        <begin position="150"/>
        <end position="171"/>
    </location>
</feature>
<dbReference type="InterPro" id="IPR011701">
    <property type="entry name" value="MFS"/>
</dbReference>
<dbReference type="CDD" id="cd17328">
    <property type="entry name" value="MFS_spinster_like"/>
    <property type="match status" value="1"/>
</dbReference>
<dbReference type="PIRSF" id="PIRSF002808">
    <property type="entry name" value="Hexose_phosphate_transp"/>
    <property type="match status" value="1"/>
</dbReference>
<feature type="transmembrane region" description="Helical" evidence="6">
    <location>
        <begin position="91"/>
        <end position="117"/>
    </location>
</feature>
<sequence>MTTSTPSTAKNRGVIRPTLGQARFAFVVLLIINILNYADRSILSAIAPKLQADLHLTNTDLGLLASSFLFIYAIATLPIGIWADRGIRKNIVALCVGLWSIATALGGLTHTFIHLFLTRSVLGIGEAGYAPASQSLIGDYFPKSQRARVLSYWSVGTLIGTALGLVCGGLIAEHFGWRWAFFVVGIPGLLTALLIWRSVEPSRGAFDNDEEGGKDIVAGHGGVGKDILTVIKRIAKIPTYWILLVAFIFSFFTIGSAQFWIPTYFVRAFNLTVGQAASISGGVLAGGSLIGTLLGGWLADLLQKRRPQGRLIVATFALIVGSPLTLLALSIHEMTPFIIVFILAIVCLSLCLGPLNAAIQDIIAPEMRSTAIGVVLLLAHLLGDAASPSIVGAIADRTSLGFALIITAPICLLIAGLICLAGLRTVARDMKAMQDQLNQQHA</sequence>
<dbReference type="PANTHER" id="PTHR23505:SF79">
    <property type="entry name" value="PROTEIN SPINSTER"/>
    <property type="match status" value="1"/>
</dbReference>
<dbReference type="AlphaFoldDB" id="A0A4V0Z082"/>
<organism evidence="8 9">
    <name type="scientific">Ktedonosporobacter rubrisoli</name>
    <dbReference type="NCBI Taxonomy" id="2509675"/>
    <lineage>
        <taxon>Bacteria</taxon>
        <taxon>Bacillati</taxon>
        <taxon>Chloroflexota</taxon>
        <taxon>Ktedonobacteria</taxon>
        <taxon>Ktedonobacterales</taxon>
        <taxon>Ktedonosporobacteraceae</taxon>
        <taxon>Ktedonosporobacter</taxon>
    </lineage>
</organism>
<protein>
    <submittedName>
        <fullName evidence="8">MFS transporter</fullName>
    </submittedName>
</protein>
<keyword evidence="9" id="KW-1185">Reference proteome</keyword>
<proteinExistence type="predicted"/>
<dbReference type="EMBL" id="CP035758">
    <property type="protein sequence ID" value="QBD82311.1"/>
    <property type="molecule type" value="Genomic_DNA"/>
</dbReference>
<dbReference type="SUPFAM" id="SSF103473">
    <property type="entry name" value="MFS general substrate transporter"/>
    <property type="match status" value="1"/>
</dbReference>
<feature type="transmembrane region" description="Helical" evidence="6">
    <location>
        <begin position="371"/>
        <end position="394"/>
    </location>
</feature>
<dbReference type="GO" id="GO:0022857">
    <property type="term" value="F:transmembrane transporter activity"/>
    <property type="evidence" value="ECO:0007669"/>
    <property type="project" value="InterPro"/>
</dbReference>
<evidence type="ECO:0000256" key="3">
    <source>
        <dbReference type="ARBA" id="ARBA00022692"/>
    </source>
</evidence>
<keyword evidence="5 6" id="KW-0472">Membrane</keyword>
<comment type="subcellular location">
    <subcellularLocation>
        <location evidence="1">Cell membrane</location>
        <topology evidence="1">Multi-pass membrane protein</topology>
    </subcellularLocation>
</comment>
<dbReference type="OrthoDB" id="142423at2"/>
<evidence type="ECO:0000313" key="8">
    <source>
        <dbReference type="EMBL" id="QBD82311.1"/>
    </source>
</evidence>
<dbReference type="GO" id="GO:0005886">
    <property type="term" value="C:plasma membrane"/>
    <property type="evidence" value="ECO:0007669"/>
    <property type="project" value="UniProtKB-SubCell"/>
</dbReference>
<dbReference type="Proteomes" id="UP000290365">
    <property type="component" value="Chromosome"/>
</dbReference>
<evidence type="ECO:0000256" key="6">
    <source>
        <dbReference type="SAM" id="Phobius"/>
    </source>
</evidence>
<dbReference type="InterPro" id="IPR044770">
    <property type="entry name" value="MFS_spinster-like"/>
</dbReference>
<feature type="domain" description="Major facilitator superfamily (MFS) profile" evidence="7">
    <location>
        <begin position="25"/>
        <end position="426"/>
    </location>
</feature>
<accession>A0A4V0Z082</accession>
<feature type="transmembrane region" description="Helical" evidence="6">
    <location>
        <begin position="240"/>
        <end position="261"/>
    </location>
</feature>
<evidence type="ECO:0000256" key="4">
    <source>
        <dbReference type="ARBA" id="ARBA00022989"/>
    </source>
</evidence>
<feature type="transmembrane region" description="Helical" evidence="6">
    <location>
        <begin position="59"/>
        <end position="79"/>
    </location>
</feature>
<keyword evidence="4 6" id="KW-1133">Transmembrane helix</keyword>
<gene>
    <name evidence="8" type="ORF">EPA93_42580</name>
</gene>
<dbReference type="PROSITE" id="PS50850">
    <property type="entry name" value="MFS"/>
    <property type="match status" value="1"/>
</dbReference>
<dbReference type="PANTHER" id="PTHR23505">
    <property type="entry name" value="SPINSTER"/>
    <property type="match status" value="1"/>
</dbReference>
<dbReference type="InterPro" id="IPR020846">
    <property type="entry name" value="MFS_dom"/>
</dbReference>